<comment type="caution">
    <text evidence="3">The sequence shown here is derived from an EMBL/GenBank/DDBJ whole genome shotgun (WGS) entry which is preliminary data.</text>
</comment>
<dbReference type="EMBL" id="VTPC01002701">
    <property type="protein sequence ID" value="KAF2899662.1"/>
    <property type="molecule type" value="Genomic_DNA"/>
</dbReference>
<gene>
    <name evidence="3" type="ORF">ILUMI_06522</name>
</gene>
<feature type="compositionally biased region" description="Acidic residues" evidence="1">
    <location>
        <begin position="176"/>
        <end position="185"/>
    </location>
</feature>
<accession>A0A8K0DAY2</accession>
<sequence>MSELGENNTRDRTLSGSSNHSESDVDAHYEPIIRLPEVKISTNEEEEVVLLKLRARLYRFDTTNEEGPEWKERGTGELKLLRHKENNSVRIVMRRDKTFKVCANHFITPWMELKPSTGTDKAFVYTVAADFADEQAKTECLAVKFGTAELANQFKDKFNEARNIVKTKCKLYIDDENEDSEEELSETNSHENNDVEENLTKQVREKLSNLDVSKEETKEDEASKK</sequence>
<reference evidence="3" key="1">
    <citation type="submission" date="2019-08" db="EMBL/GenBank/DDBJ databases">
        <title>The genome of the North American firefly Photinus pyralis.</title>
        <authorList>
            <consortium name="Photinus pyralis genome working group"/>
            <person name="Fallon T.R."/>
            <person name="Sander Lower S.E."/>
            <person name="Weng J.-K."/>
        </authorList>
    </citation>
    <scope>NUCLEOTIDE SEQUENCE</scope>
    <source>
        <strain evidence="3">TRF0915ILg1</strain>
        <tissue evidence="3">Whole body</tissue>
    </source>
</reference>
<dbReference type="InterPro" id="IPR011993">
    <property type="entry name" value="PH-like_dom_sf"/>
</dbReference>
<dbReference type="PANTHER" id="PTHR23138">
    <property type="entry name" value="RAN BINDING PROTEIN"/>
    <property type="match status" value="1"/>
</dbReference>
<name>A0A8K0DAY2_IGNLU</name>
<dbReference type="FunFam" id="2.30.29.30:FF:000312">
    <property type="entry name" value="Ran binding protein 1"/>
    <property type="match status" value="1"/>
</dbReference>
<dbReference type="PROSITE" id="PS50196">
    <property type="entry name" value="RANBD1"/>
    <property type="match status" value="1"/>
</dbReference>
<organism evidence="3 4">
    <name type="scientific">Ignelater luminosus</name>
    <name type="common">Cucubano</name>
    <name type="synonym">Pyrophorus luminosus</name>
    <dbReference type="NCBI Taxonomy" id="2038154"/>
    <lineage>
        <taxon>Eukaryota</taxon>
        <taxon>Metazoa</taxon>
        <taxon>Ecdysozoa</taxon>
        <taxon>Arthropoda</taxon>
        <taxon>Hexapoda</taxon>
        <taxon>Insecta</taxon>
        <taxon>Pterygota</taxon>
        <taxon>Neoptera</taxon>
        <taxon>Endopterygota</taxon>
        <taxon>Coleoptera</taxon>
        <taxon>Polyphaga</taxon>
        <taxon>Elateriformia</taxon>
        <taxon>Elateroidea</taxon>
        <taxon>Elateridae</taxon>
        <taxon>Agrypninae</taxon>
        <taxon>Pyrophorini</taxon>
        <taxon>Ignelater</taxon>
    </lineage>
</organism>
<dbReference type="GO" id="GO:0005643">
    <property type="term" value="C:nuclear pore"/>
    <property type="evidence" value="ECO:0007669"/>
    <property type="project" value="TreeGrafter"/>
</dbReference>
<feature type="domain" description="RanBD1" evidence="2">
    <location>
        <begin position="28"/>
        <end position="167"/>
    </location>
</feature>
<dbReference type="GO" id="GO:0005737">
    <property type="term" value="C:cytoplasm"/>
    <property type="evidence" value="ECO:0007669"/>
    <property type="project" value="TreeGrafter"/>
</dbReference>
<evidence type="ECO:0000259" key="2">
    <source>
        <dbReference type="PROSITE" id="PS50196"/>
    </source>
</evidence>
<feature type="compositionally biased region" description="Basic and acidic residues" evidence="1">
    <location>
        <begin position="188"/>
        <end position="225"/>
    </location>
</feature>
<dbReference type="Pfam" id="PF00638">
    <property type="entry name" value="Ran_BP1"/>
    <property type="match status" value="1"/>
</dbReference>
<dbReference type="Gene3D" id="2.30.29.30">
    <property type="entry name" value="Pleckstrin-homology domain (PH domain)/Phosphotyrosine-binding domain (PTB)"/>
    <property type="match status" value="1"/>
</dbReference>
<dbReference type="GO" id="GO:0006913">
    <property type="term" value="P:nucleocytoplasmic transport"/>
    <property type="evidence" value="ECO:0007669"/>
    <property type="project" value="InterPro"/>
</dbReference>
<dbReference type="SUPFAM" id="SSF50729">
    <property type="entry name" value="PH domain-like"/>
    <property type="match status" value="1"/>
</dbReference>
<dbReference type="AlphaFoldDB" id="A0A8K0DAY2"/>
<feature type="region of interest" description="Disordered" evidence="1">
    <location>
        <begin position="1"/>
        <end position="25"/>
    </location>
</feature>
<evidence type="ECO:0000256" key="1">
    <source>
        <dbReference type="SAM" id="MobiDB-lite"/>
    </source>
</evidence>
<dbReference type="InterPro" id="IPR045256">
    <property type="entry name" value="RanBP1_RanBD"/>
</dbReference>
<evidence type="ECO:0000313" key="4">
    <source>
        <dbReference type="Proteomes" id="UP000801492"/>
    </source>
</evidence>
<protein>
    <recommendedName>
        <fullName evidence="2">RanBD1 domain-containing protein</fullName>
    </recommendedName>
</protein>
<proteinExistence type="predicted"/>
<feature type="region of interest" description="Disordered" evidence="1">
    <location>
        <begin position="176"/>
        <end position="225"/>
    </location>
</feature>
<dbReference type="OrthoDB" id="2357150at2759"/>
<keyword evidence="4" id="KW-1185">Reference proteome</keyword>
<dbReference type="SMART" id="SM00160">
    <property type="entry name" value="RanBD"/>
    <property type="match status" value="1"/>
</dbReference>
<dbReference type="CDD" id="cd13179">
    <property type="entry name" value="RanBD_RanBP1"/>
    <property type="match status" value="1"/>
</dbReference>
<dbReference type="Proteomes" id="UP000801492">
    <property type="component" value="Unassembled WGS sequence"/>
</dbReference>
<dbReference type="InterPro" id="IPR000156">
    <property type="entry name" value="Ran_bind_dom"/>
</dbReference>
<dbReference type="GO" id="GO:0005096">
    <property type="term" value="F:GTPase activator activity"/>
    <property type="evidence" value="ECO:0007669"/>
    <property type="project" value="TreeGrafter"/>
</dbReference>
<dbReference type="PANTHER" id="PTHR23138:SF94">
    <property type="entry name" value="RAN BINDING PROTEIN 1"/>
    <property type="match status" value="1"/>
</dbReference>
<evidence type="ECO:0000313" key="3">
    <source>
        <dbReference type="EMBL" id="KAF2899662.1"/>
    </source>
</evidence>
<dbReference type="InterPro" id="IPR045255">
    <property type="entry name" value="RanBP1-like"/>
</dbReference>